<gene>
    <name evidence="1" type="ORF">CWN49_36750</name>
</gene>
<dbReference type="AlphaFoldDB" id="A0A2J5NIT4"/>
<protein>
    <submittedName>
        <fullName evidence="1">Transcriptional regulator</fullName>
    </submittedName>
</protein>
<dbReference type="Proteomes" id="UP000234667">
    <property type="component" value="Unassembled WGS sequence"/>
</dbReference>
<reference evidence="1 2" key="1">
    <citation type="submission" date="2017-11" db="EMBL/GenBank/DDBJ databases">
        <authorList>
            <person name="Han C.G."/>
        </authorList>
    </citation>
    <scope>NUCLEOTIDE SEQUENCE [LARGE SCALE GENOMIC DNA]</scope>
    <source>
        <strain evidence="1 2">A10</strain>
    </source>
</reference>
<comment type="caution">
    <text evidence="1">The sequence shown here is derived from an EMBL/GenBank/DDBJ whole genome shotgun (WGS) entry which is preliminary data.</text>
</comment>
<accession>A0A2J5NIT4</accession>
<evidence type="ECO:0000313" key="2">
    <source>
        <dbReference type="Proteomes" id="UP000234667"/>
    </source>
</evidence>
<feature type="non-terminal residue" evidence="1">
    <location>
        <position position="24"/>
    </location>
</feature>
<name>A0A2J5NIT4_9ENTR</name>
<dbReference type="EMBL" id="PIDR01002223">
    <property type="protein sequence ID" value="PLO53422.1"/>
    <property type="molecule type" value="Genomic_DNA"/>
</dbReference>
<organism evidence="1 2">
    <name type="scientific">Klebsiella michiganensis</name>
    <dbReference type="NCBI Taxonomy" id="1134687"/>
    <lineage>
        <taxon>Bacteria</taxon>
        <taxon>Pseudomonadati</taxon>
        <taxon>Pseudomonadota</taxon>
        <taxon>Gammaproteobacteria</taxon>
        <taxon>Enterobacterales</taxon>
        <taxon>Enterobacteriaceae</taxon>
        <taxon>Klebsiella/Raoultella group</taxon>
        <taxon>Klebsiella</taxon>
    </lineage>
</organism>
<sequence>MNMANLTLSEQLRNGNLFAEQCPS</sequence>
<reference evidence="1 2" key="2">
    <citation type="submission" date="2018-01" db="EMBL/GenBank/DDBJ databases">
        <title>Genomic study of Klebsiella pneumoniae.</title>
        <authorList>
            <person name="Yang Y."/>
            <person name="Bicalho R."/>
        </authorList>
    </citation>
    <scope>NUCLEOTIDE SEQUENCE [LARGE SCALE GENOMIC DNA]</scope>
    <source>
        <strain evidence="1 2">A10</strain>
    </source>
</reference>
<proteinExistence type="predicted"/>
<evidence type="ECO:0000313" key="1">
    <source>
        <dbReference type="EMBL" id="PLO53422.1"/>
    </source>
</evidence>